<accession>A0A8H7VPD9</accession>
<sequence>MFDYRYQSYKHGKMLASLSDERILSLSFIFILGPNDNKGFVADAIRGVFEEEAYTPIPSEAVNICNEIDNLRKNKNKVDSYLTSIHIKHFDESHPMHHYFNIISMFTKQIKRLGEEHTEQDHDSYELFTKEVFHSNKYRIHKLSKHLAASKLYIPDYKVGYEYKPDKLLDLCVIERKSFTPDKSDKIKINLELQIMPNQLVERNILTVRPYMAF</sequence>
<evidence type="ECO:0000313" key="2">
    <source>
        <dbReference type="Proteomes" id="UP000646827"/>
    </source>
</evidence>
<keyword evidence="2" id="KW-1185">Reference proteome</keyword>
<dbReference type="OrthoDB" id="2225763at2759"/>
<gene>
    <name evidence="1" type="ORF">INT45_009186</name>
</gene>
<dbReference type="AlphaFoldDB" id="A0A8H7VPD9"/>
<dbReference type="EMBL" id="JAEPRB010000002">
    <property type="protein sequence ID" value="KAG2228140.1"/>
    <property type="molecule type" value="Genomic_DNA"/>
</dbReference>
<reference evidence="1 2" key="1">
    <citation type="submission" date="2020-12" db="EMBL/GenBank/DDBJ databases">
        <title>Metabolic potential, ecology and presence of endohyphal bacteria is reflected in genomic diversity of Mucoromycotina.</title>
        <authorList>
            <person name="Muszewska A."/>
            <person name="Okrasinska A."/>
            <person name="Steczkiewicz K."/>
            <person name="Drgas O."/>
            <person name="Orlowska M."/>
            <person name="Perlinska-Lenart U."/>
            <person name="Aleksandrzak-Piekarczyk T."/>
            <person name="Szatraj K."/>
            <person name="Zielenkiewicz U."/>
            <person name="Pilsyk S."/>
            <person name="Malc E."/>
            <person name="Mieczkowski P."/>
            <person name="Kruszewska J.S."/>
            <person name="Biernat P."/>
            <person name="Pawlowska J."/>
        </authorList>
    </citation>
    <scope>NUCLEOTIDE SEQUENCE [LARGE SCALE GENOMIC DNA]</scope>
    <source>
        <strain evidence="1 2">CBS 142.35</strain>
    </source>
</reference>
<protein>
    <submittedName>
        <fullName evidence="1">Uncharacterized protein</fullName>
    </submittedName>
</protein>
<proteinExistence type="predicted"/>
<name>A0A8H7VPD9_9FUNG</name>
<comment type="caution">
    <text evidence="1">The sequence shown here is derived from an EMBL/GenBank/DDBJ whole genome shotgun (WGS) entry which is preliminary data.</text>
</comment>
<organism evidence="1 2">
    <name type="scientific">Circinella minor</name>
    <dbReference type="NCBI Taxonomy" id="1195481"/>
    <lineage>
        <taxon>Eukaryota</taxon>
        <taxon>Fungi</taxon>
        <taxon>Fungi incertae sedis</taxon>
        <taxon>Mucoromycota</taxon>
        <taxon>Mucoromycotina</taxon>
        <taxon>Mucoromycetes</taxon>
        <taxon>Mucorales</taxon>
        <taxon>Lichtheimiaceae</taxon>
        <taxon>Circinella</taxon>
    </lineage>
</organism>
<evidence type="ECO:0000313" key="1">
    <source>
        <dbReference type="EMBL" id="KAG2228140.1"/>
    </source>
</evidence>
<dbReference type="Proteomes" id="UP000646827">
    <property type="component" value="Unassembled WGS sequence"/>
</dbReference>